<dbReference type="Gene3D" id="6.10.250.1490">
    <property type="match status" value="1"/>
</dbReference>
<accession>A0A9P5JT30</accession>
<dbReference type="GO" id="GO:0042276">
    <property type="term" value="P:error-prone translesion synthesis"/>
    <property type="evidence" value="ECO:0007669"/>
    <property type="project" value="TreeGrafter"/>
</dbReference>
<dbReference type="CDD" id="cd17719">
    <property type="entry name" value="BRCT_Rev1"/>
    <property type="match status" value="1"/>
</dbReference>
<evidence type="ECO:0000259" key="2">
    <source>
        <dbReference type="PROSITE" id="PS50172"/>
    </source>
</evidence>
<feature type="domain" description="UmuC" evidence="3">
    <location>
        <begin position="453"/>
        <end position="641"/>
    </location>
</feature>
<evidence type="ECO:0008006" key="6">
    <source>
        <dbReference type="Google" id="ProtNLM"/>
    </source>
</evidence>
<dbReference type="SUPFAM" id="SSF56672">
    <property type="entry name" value="DNA/RNA polymerases"/>
    <property type="match status" value="1"/>
</dbReference>
<dbReference type="InterPro" id="IPR001126">
    <property type="entry name" value="UmuC"/>
</dbReference>
<dbReference type="PROSITE" id="PS50173">
    <property type="entry name" value="UMUC"/>
    <property type="match status" value="1"/>
</dbReference>
<evidence type="ECO:0000313" key="5">
    <source>
        <dbReference type="Proteomes" id="UP000759537"/>
    </source>
</evidence>
<protein>
    <recommendedName>
        <fullName evidence="6">DNA repair protein REV1</fullName>
    </recommendedName>
</protein>
<feature type="compositionally biased region" description="Low complexity" evidence="1">
    <location>
        <begin position="113"/>
        <end position="122"/>
    </location>
</feature>
<dbReference type="InterPro" id="IPR001357">
    <property type="entry name" value="BRCT_dom"/>
</dbReference>
<dbReference type="InterPro" id="IPR036420">
    <property type="entry name" value="BRCT_dom_sf"/>
</dbReference>
<dbReference type="OrthoDB" id="427711at2759"/>
<dbReference type="PANTHER" id="PTHR45990">
    <property type="entry name" value="DNA REPAIR PROTEIN REV1"/>
    <property type="match status" value="1"/>
</dbReference>
<dbReference type="SUPFAM" id="SSF52113">
    <property type="entry name" value="BRCT domain"/>
    <property type="match status" value="1"/>
</dbReference>
<dbReference type="Gene3D" id="1.10.150.20">
    <property type="entry name" value="5' to 3' exonuclease, C-terminal subdomain"/>
    <property type="match status" value="1"/>
</dbReference>
<feature type="region of interest" description="Disordered" evidence="1">
    <location>
        <begin position="38"/>
        <end position="155"/>
    </location>
</feature>
<dbReference type="Proteomes" id="UP000759537">
    <property type="component" value="Unassembled WGS sequence"/>
</dbReference>
<dbReference type="EMBL" id="WHVB01000140">
    <property type="protein sequence ID" value="KAF8461151.1"/>
    <property type="molecule type" value="Genomic_DNA"/>
</dbReference>
<dbReference type="Gene3D" id="3.40.50.10190">
    <property type="entry name" value="BRCT domain"/>
    <property type="match status" value="1"/>
</dbReference>
<feature type="compositionally biased region" description="Low complexity" evidence="1">
    <location>
        <begin position="93"/>
        <end position="103"/>
    </location>
</feature>
<feature type="compositionally biased region" description="Pro residues" evidence="1">
    <location>
        <begin position="350"/>
        <end position="370"/>
    </location>
</feature>
<feature type="domain" description="BRCT" evidence="2">
    <location>
        <begin position="202"/>
        <end position="309"/>
    </location>
</feature>
<dbReference type="InterPro" id="IPR043128">
    <property type="entry name" value="Rev_trsase/Diguanyl_cyclase"/>
</dbReference>
<dbReference type="SMART" id="SM00292">
    <property type="entry name" value="BRCT"/>
    <property type="match status" value="1"/>
</dbReference>
<evidence type="ECO:0000256" key="1">
    <source>
        <dbReference type="SAM" id="MobiDB-lite"/>
    </source>
</evidence>
<dbReference type="InterPro" id="IPR043502">
    <property type="entry name" value="DNA/RNA_pol_sf"/>
</dbReference>
<dbReference type="Gene3D" id="3.30.70.270">
    <property type="match status" value="1"/>
</dbReference>
<dbReference type="GO" id="GO:0017125">
    <property type="term" value="F:deoxycytidyl transferase activity"/>
    <property type="evidence" value="ECO:0007669"/>
    <property type="project" value="TreeGrafter"/>
</dbReference>
<dbReference type="InterPro" id="IPR036775">
    <property type="entry name" value="DNA_pol_Y-fam_lit_finger_sf"/>
</dbReference>
<dbReference type="Pfam" id="PF16589">
    <property type="entry name" value="BRCT_2"/>
    <property type="match status" value="1"/>
</dbReference>
<dbReference type="AlphaFoldDB" id="A0A9P5JT30"/>
<dbReference type="Gene3D" id="3.40.1170.60">
    <property type="match status" value="1"/>
</dbReference>
<dbReference type="Pfam" id="PF00817">
    <property type="entry name" value="IMS"/>
    <property type="match status" value="1"/>
</dbReference>
<evidence type="ECO:0000259" key="3">
    <source>
        <dbReference type="PROSITE" id="PS50173"/>
    </source>
</evidence>
<feature type="compositionally biased region" description="Polar residues" evidence="1">
    <location>
        <begin position="38"/>
        <end position="64"/>
    </location>
</feature>
<gene>
    <name evidence="4" type="ORF">DFH94DRAFT_804205</name>
</gene>
<dbReference type="Gene3D" id="3.30.1490.100">
    <property type="entry name" value="DNA polymerase, Y-family, little finger domain"/>
    <property type="match status" value="1"/>
</dbReference>
<comment type="caution">
    <text evidence="4">The sequence shown here is derived from an EMBL/GenBank/DDBJ whole genome shotgun (WGS) entry which is preliminary data.</text>
</comment>
<keyword evidence="5" id="KW-1185">Reference proteome</keyword>
<dbReference type="GO" id="GO:0003684">
    <property type="term" value="F:damaged DNA binding"/>
    <property type="evidence" value="ECO:0007669"/>
    <property type="project" value="InterPro"/>
</dbReference>
<dbReference type="GO" id="GO:0005634">
    <property type="term" value="C:nucleus"/>
    <property type="evidence" value="ECO:0007669"/>
    <property type="project" value="TreeGrafter"/>
</dbReference>
<feature type="region of interest" description="Disordered" evidence="1">
    <location>
        <begin position="344"/>
        <end position="373"/>
    </location>
</feature>
<dbReference type="GO" id="GO:0003887">
    <property type="term" value="F:DNA-directed DNA polymerase activity"/>
    <property type="evidence" value="ECO:0007669"/>
    <property type="project" value="TreeGrafter"/>
</dbReference>
<dbReference type="GO" id="GO:0006281">
    <property type="term" value="P:DNA repair"/>
    <property type="evidence" value="ECO:0007669"/>
    <property type="project" value="InterPro"/>
</dbReference>
<dbReference type="PROSITE" id="PS50172">
    <property type="entry name" value="BRCT"/>
    <property type="match status" value="1"/>
</dbReference>
<organism evidence="4 5">
    <name type="scientific">Russula ochroleuca</name>
    <dbReference type="NCBI Taxonomy" id="152965"/>
    <lineage>
        <taxon>Eukaryota</taxon>
        <taxon>Fungi</taxon>
        <taxon>Dikarya</taxon>
        <taxon>Basidiomycota</taxon>
        <taxon>Agaricomycotina</taxon>
        <taxon>Agaricomycetes</taxon>
        <taxon>Russulales</taxon>
        <taxon>Russulaceae</taxon>
        <taxon>Russula</taxon>
    </lineage>
</organism>
<proteinExistence type="predicted"/>
<feature type="region of interest" description="Disordered" evidence="1">
    <location>
        <begin position="426"/>
        <end position="451"/>
    </location>
</feature>
<name>A0A9P5JT30_9AGAM</name>
<dbReference type="PANTHER" id="PTHR45990:SF1">
    <property type="entry name" value="DNA REPAIR PROTEIN REV1"/>
    <property type="match status" value="1"/>
</dbReference>
<feature type="compositionally biased region" description="Basic and acidic residues" evidence="1">
    <location>
        <begin position="426"/>
        <end position="435"/>
    </location>
</feature>
<dbReference type="GO" id="GO:0070987">
    <property type="term" value="P:error-free translesion synthesis"/>
    <property type="evidence" value="ECO:0007669"/>
    <property type="project" value="TreeGrafter"/>
</dbReference>
<evidence type="ECO:0000313" key="4">
    <source>
        <dbReference type="EMBL" id="KAF8461151.1"/>
    </source>
</evidence>
<reference evidence="4" key="2">
    <citation type="journal article" date="2020" name="Nat. Commun.">
        <title>Large-scale genome sequencing of mycorrhizal fungi provides insights into the early evolution of symbiotic traits.</title>
        <authorList>
            <person name="Miyauchi S."/>
            <person name="Kiss E."/>
            <person name="Kuo A."/>
            <person name="Drula E."/>
            <person name="Kohler A."/>
            <person name="Sanchez-Garcia M."/>
            <person name="Morin E."/>
            <person name="Andreopoulos B."/>
            <person name="Barry K.W."/>
            <person name="Bonito G."/>
            <person name="Buee M."/>
            <person name="Carver A."/>
            <person name="Chen C."/>
            <person name="Cichocki N."/>
            <person name="Clum A."/>
            <person name="Culley D."/>
            <person name="Crous P.W."/>
            <person name="Fauchery L."/>
            <person name="Girlanda M."/>
            <person name="Hayes R.D."/>
            <person name="Keri Z."/>
            <person name="LaButti K."/>
            <person name="Lipzen A."/>
            <person name="Lombard V."/>
            <person name="Magnuson J."/>
            <person name="Maillard F."/>
            <person name="Murat C."/>
            <person name="Nolan M."/>
            <person name="Ohm R.A."/>
            <person name="Pangilinan J."/>
            <person name="Pereira M.F."/>
            <person name="Perotto S."/>
            <person name="Peter M."/>
            <person name="Pfister S."/>
            <person name="Riley R."/>
            <person name="Sitrit Y."/>
            <person name="Stielow J.B."/>
            <person name="Szollosi G."/>
            <person name="Zifcakova L."/>
            <person name="Stursova M."/>
            <person name="Spatafora J.W."/>
            <person name="Tedersoo L."/>
            <person name="Vaario L.M."/>
            <person name="Yamada A."/>
            <person name="Yan M."/>
            <person name="Wang P."/>
            <person name="Xu J."/>
            <person name="Bruns T."/>
            <person name="Baldrian P."/>
            <person name="Vilgalys R."/>
            <person name="Dunand C."/>
            <person name="Henrissat B."/>
            <person name="Grigoriev I.V."/>
            <person name="Hibbett D."/>
            <person name="Nagy L.G."/>
            <person name="Martin F.M."/>
        </authorList>
    </citation>
    <scope>NUCLEOTIDE SEQUENCE</scope>
    <source>
        <strain evidence="4">Prilba</strain>
    </source>
</reference>
<reference evidence="4" key="1">
    <citation type="submission" date="2019-10" db="EMBL/GenBank/DDBJ databases">
        <authorList>
            <consortium name="DOE Joint Genome Institute"/>
            <person name="Kuo A."/>
            <person name="Miyauchi S."/>
            <person name="Kiss E."/>
            <person name="Drula E."/>
            <person name="Kohler A."/>
            <person name="Sanchez-Garcia M."/>
            <person name="Andreopoulos B."/>
            <person name="Barry K.W."/>
            <person name="Bonito G."/>
            <person name="Buee M."/>
            <person name="Carver A."/>
            <person name="Chen C."/>
            <person name="Cichocki N."/>
            <person name="Clum A."/>
            <person name="Culley D."/>
            <person name="Crous P.W."/>
            <person name="Fauchery L."/>
            <person name="Girlanda M."/>
            <person name="Hayes R."/>
            <person name="Keri Z."/>
            <person name="LaButti K."/>
            <person name="Lipzen A."/>
            <person name="Lombard V."/>
            <person name="Magnuson J."/>
            <person name="Maillard F."/>
            <person name="Morin E."/>
            <person name="Murat C."/>
            <person name="Nolan M."/>
            <person name="Ohm R."/>
            <person name="Pangilinan J."/>
            <person name="Pereira M."/>
            <person name="Perotto S."/>
            <person name="Peter M."/>
            <person name="Riley R."/>
            <person name="Sitrit Y."/>
            <person name="Stielow B."/>
            <person name="Szollosi G."/>
            <person name="Zifcakova L."/>
            <person name="Stursova M."/>
            <person name="Spatafora J.W."/>
            <person name="Tedersoo L."/>
            <person name="Vaario L.-M."/>
            <person name="Yamada A."/>
            <person name="Yan M."/>
            <person name="Wang P."/>
            <person name="Xu J."/>
            <person name="Bruns T."/>
            <person name="Baldrian P."/>
            <person name="Vilgalys R."/>
            <person name="Henrissat B."/>
            <person name="Grigoriev I.V."/>
            <person name="Hibbett D."/>
            <person name="Nagy L.G."/>
            <person name="Martin F.M."/>
        </authorList>
    </citation>
    <scope>NUCLEOTIDE SEQUENCE</scope>
    <source>
        <strain evidence="4">Prilba</strain>
    </source>
</reference>
<sequence length="765" mass="83421">MVSPRTPTSSNSSALFESDDTFLEALVGAVLPGDVIPQANNAEETVQNQPETLPSPNEASSSSLEPPPCAQPAWNAYSSIGRVDEQEAQSIDSSSKAQSQLLSKHSHLGQDYEPSLPELESPTPAQSRYKRAYSVSSDDEHPALAHSPVHAPDNRCTDSYLDPDTYGASRFGGFGEYMRRKRAKLQIQNAEMGGTTPTVVASTSKLFSGLSIYINGWTEPSVQELRKLIVDYGGVYHAYIDKKTLVCVMQFSPHAHFPGMITAYSTHIITCSLTPAKVREFKHMKVVRPEWLVQSVKAGFLLPWQDFIFVTGGRVESAQGRLAQISLKDFAASKQSTDIAQGVGLARQNPPCPDKIPSTPLPRLPSPQTPSPVLSPRVLPDPAWSAEHTSMAPGFIAGYYANSRLHHLSTWKAELRTLVTEAQERAERGDVHRVSESTAGKGESKQHDGAGLVSRPHLRGKPVVVCHSQHAQGGASSTSEIASASYEARGFGIKNGMSLQQARKLCPDIVMIPYEFDKYRELSLKFYTILMSCVDDLQAVSVDEALIDVTSTVAQSKVVPTGVDEENDCTSTDIAKELAEDMRTQIKAATGCEASIGIASNIMLARLATRRAKPAGSFHLRLAAFTDLLPSLDIQDLHGFGRAAREKACEKLGTSNLGELAGRSKAALCDALGNSMGETLYNAVRGVDERKLESDKPRKSVSCDINVRIGFPSHLDQRMLTHTQYGIRFENDDQVEAFIHQMSEEVARRLDSISVKGRSLLRSRS</sequence>